<organism evidence="1">
    <name type="scientific">Rhizophora mucronata</name>
    <name type="common">Asiatic mangrove</name>
    <dbReference type="NCBI Taxonomy" id="61149"/>
    <lineage>
        <taxon>Eukaryota</taxon>
        <taxon>Viridiplantae</taxon>
        <taxon>Streptophyta</taxon>
        <taxon>Embryophyta</taxon>
        <taxon>Tracheophyta</taxon>
        <taxon>Spermatophyta</taxon>
        <taxon>Magnoliopsida</taxon>
        <taxon>eudicotyledons</taxon>
        <taxon>Gunneridae</taxon>
        <taxon>Pentapetalae</taxon>
        <taxon>rosids</taxon>
        <taxon>fabids</taxon>
        <taxon>Malpighiales</taxon>
        <taxon>Rhizophoraceae</taxon>
        <taxon>Rhizophora</taxon>
    </lineage>
</organism>
<evidence type="ECO:0008006" key="2">
    <source>
        <dbReference type="Google" id="ProtNLM"/>
    </source>
</evidence>
<protein>
    <recommendedName>
        <fullName evidence="2">C2 domain-containing protein</fullName>
    </recommendedName>
</protein>
<name>A0A2P2MGZ1_RHIMU</name>
<reference evidence="1" key="1">
    <citation type="submission" date="2018-02" db="EMBL/GenBank/DDBJ databases">
        <title>Rhizophora mucronata_Transcriptome.</title>
        <authorList>
            <person name="Meera S.P."/>
            <person name="Sreeshan A."/>
            <person name="Augustine A."/>
        </authorList>
    </citation>
    <scope>NUCLEOTIDE SEQUENCE</scope>
    <source>
        <tissue evidence="1">Leaf</tissue>
    </source>
</reference>
<evidence type="ECO:0000313" key="1">
    <source>
        <dbReference type="EMBL" id="MBX29499.1"/>
    </source>
</evidence>
<dbReference type="EMBL" id="GGEC01049015">
    <property type="protein sequence ID" value="MBX29499.1"/>
    <property type="molecule type" value="Transcribed_RNA"/>
</dbReference>
<dbReference type="AlphaFoldDB" id="A0A2P2MGZ1"/>
<proteinExistence type="predicted"/>
<sequence>MKDQVDGIQKRKIISHTFNPIFHKTFHMDCQFVVWLEAY</sequence>
<accession>A0A2P2MGZ1</accession>